<dbReference type="InterPro" id="IPR006311">
    <property type="entry name" value="TAT_signal"/>
</dbReference>
<dbReference type="InterPro" id="IPR036874">
    <property type="entry name" value="Carbonic_anhydrase_sf"/>
</dbReference>
<evidence type="ECO:0000256" key="1">
    <source>
        <dbReference type="ARBA" id="ARBA00001947"/>
    </source>
</evidence>
<keyword evidence="4" id="KW-0479">Metal-binding</keyword>
<evidence type="ECO:0000256" key="2">
    <source>
        <dbReference type="ARBA" id="ARBA00006217"/>
    </source>
</evidence>
<organism evidence="8 9">
    <name type="scientific">Nostoc paludosum FACHB-159</name>
    <dbReference type="NCBI Taxonomy" id="2692908"/>
    <lineage>
        <taxon>Bacteria</taxon>
        <taxon>Bacillati</taxon>
        <taxon>Cyanobacteriota</taxon>
        <taxon>Cyanophyceae</taxon>
        <taxon>Nostocales</taxon>
        <taxon>Nostocaceae</taxon>
        <taxon>Nostoc</taxon>
    </lineage>
</organism>
<evidence type="ECO:0000313" key="9">
    <source>
        <dbReference type="Proteomes" id="UP000637383"/>
    </source>
</evidence>
<keyword evidence="9" id="KW-1185">Reference proteome</keyword>
<evidence type="ECO:0000256" key="6">
    <source>
        <dbReference type="ARBA" id="ARBA00023239"/>
    </source>
</evidence>
<dbReference type="EMBL" id="JACJTU010000014">
    <property type="protein sequence ID" value="MBD2735414.1"/>
    <property type="molecule type" value="Genomic_DNA"/>
</dbReference>
<dbReference type="InterPro" id="IPR001765">
    <property type="entry name" value="Carbonic_anhydrase"/>
</dbReference>
<dbReference type="Pfam" id="PF00484">
    <property type="entry name" value="Pro_CA"/>
    <property type="match status" value="1"/>
</dbReference>
<name>A0ABR8K9L2_9NOSO</name>
<evidence type="ECO:0000256" key="4">
    <source>
        <dbReference type="ARBA" id="ARBA00022723"/>
    </source>
</evidence>
<comment type="catalytic activity">
    <reaction evidence="7">
        <text>hydrogencarbonate + H(+) = CO2 + H2O</text>
        <dbReference type="Rhea" id="RHEA:10748"/>
        <dbReference type="ChEBI" id="CHEBI:15377"/>
        <dbReference type="ChEBI" id="CHEBI:15378"/>
        <dbReference type="ChEBI" id="CHEBI:16526"/>
        <dbReference type="ChEBI" id="CHEBI:17544"/>
        <dbReference type="EC" id="4.2.1.1"/>
    </reaction>
</comment>
<sequence length="252" mass="27089">MVAINGLRSRRQLLKLMGVGGVGIAASCAGSVFGNAQSAQAAVASADKPVGSPLKRLMEGNSRFMEEKFQNPNRSLSRLKEVAEKQQPFAAVLSCADSRVPAEIIFDQGIGDIFDVRIAGNIATPEAIASLEYAAVKLDVPLIMVLGHERCGAVKAALAGEPLPGQISTLVKAIEPALKNNSYLSDLNSSALVNKAVEENIRYQIEKLQKESKVLADLVQKGKLKIRGGWYDLDTGEVCLVRDRMLPSCIHY</sequence>
<dbReference type="InterPro" id="IPR015892">
    <property type="entry name" value="Carbonic_anhydrase_CS"/>
</dbReference>
<dbReference type="CDD" id="cd03378">
    <property type="entry name" value="beta_CA_cladeC"/>
    <property type="match status" value="1"/>
</dbReference>
<dbReference type="Proteomes" id="UP000637383">
    <property type="component" value="Unassembled WGS sequence"/>
</dbReference>
<evidence type="ECO:0000256" key="7">
    <source>
        <dbReference type="ARBA" id="ARBA00048348"/>
    </source>
</evidence>
<comment type="cofactor">
    <cofactor evidence="1">
        <name>Zn(2+)</name>
        <dbReference type="ChEBI" id="CHEBI:29105"/>
    </cofactor>
</comment>
<dbReference type="PROSITE" id="PS00704">
    <property type="entry name" value="PROK_CO2_ANHYDRASE_1"/>
    <property type="match status" value="1"/>
</dbReference>
<gene>
    <name evidence="8" type="ORF">H6H03_16175</name>
</gene>
<dbReference type="PANTHER" id="PTHR11002:SF76">
    <property type="entry name" value="CARBONIC ANHYDRASE"/>
    <property type="match status" value="1"/>
</dbReference>
<comment type="caution">
    <text evidence="8">The sequence shown here is derived from an EMBL/GenBank/DDBJ whole genome shotgun (WGS) entry which is preliminary data.</text>
</comment>
<keyword evidence="6" id="KW-0456">Lyase</keyword>
<accession>A0ABR8K9L2</accession>
<dbReference type="SMART" id="SM00947">
    <property type="entry name" value="Pro_CA"/>
    <property type="match status" value="1"/>
</dbReference>
<dbReference type="PROSITE" id="PS51318">
    <property type="entry name" value="TAT"/>
    <property type="match status" value="1"/>
</dbReference>
<evidence type="ECO:0000256" key="3">
    <source>
        <dbReference type="ARBA" id="ARBA00012925"/>
    </source>
</evidence>
<protein>
    <recommendedName>
        <fullName evidence="3">carbonic anhydrase</fullName>
        <ecNumber evidence="3">4.2.1.1</ecNumber>
    </recommendedName>
</protein>
<proteinExistence type="inferred from homology"/>
<dbReference type="SUPFAM" id="SSF53056">
    <property type="entry name" value="beta-carbonic anhydrase, cab"/>
    <property type="match status" value="1"/>
</dbReference>
<keyword evidence="5" id="KW-0862">Zinc</keyword>
<dbReference type="PANTHER" id="PTHR11002">
    <property type="entry name" value="CARBONIC ANHYDRASE"/>
    <property type="match status" value="1"/>
</dbReference>
<reference evidence="8 9" key="1">
    <citation type="journal article" date="2020" name="ISME J.">
        <title>Comparative genomics reveals insights into cyanobacterial evolution and habitat adaptation.</title>
        <authorList>
            <person name="Chen M.Y."/>
            <person name="Teng W.K."/>
            <person name="Zhao L."/>
            <person name="Hu C.X."/>
            <person name="Zhou Y.K."/>
            <person name="Han B.P."/>
            <person name="Song L.R."/>
            <person name="Shu W.S."/>
        </authorList>
    </citation>
    <scope>NUCLEOTIDE SEQUENCE [LARGE SCALE GENOMIC DNA]</scope>
    <source>
        <strain evidence="8 9">FACHB-159</strain>
    </source>
</reference>
<evidence type="ECO:0000256" key="5">
    <source>
        <dbReference type="ARBA" id="ARBA00022833"/>
    </source>
</evidence>
<dbReference type="RefSeq" id="WP_190956071.1">
    <property type="nucleotide sequence ID" value="NZ_JACJTU010000014.1"/>
</dbReference>
<comment type="similarity">
    <text evidence="2">Belongs to the beta-class carbonic anhydrase family.</text>
</comment>
<dbReference type="EC" id="4.2.1.1" evidence="3"/>
<dbReference type="Gene3D" id="3.40.1050.10">
    <property type="entry name" value="Carbonic anhydrase"/>
    <property type="match status" value="1"/>
</dbReference>
<evidence type="ECO:0000313" key="8">
    <source>
        <dbReference type="EMBL" id="MBD2735414.1"/>
    </source>
</evidence>